<dbReference type="Proteomes" id="UP000008466">
    <property type="component" value="Chromosome"/>
</dbReference>
<dbReference type="EMBL" id="CP002541">
    <property type="protein sequence ID" value="ADY12722.1"/>
    <property type="molecule type" value="Genomic_DNA"/>
</dbReference>
<reference evidence="3" key="1">
    <citation type="submission" date="2011-02" db="EMBL/GenBank/DDBJ databases">
        <title>Complete sequence of Spirochaeta sp. Buddy.</title>
        <authorList>
            <person name="Lucas S."/>
            <person name="Copeland A."/>
            <person name="Lapidus A."/>
            <person name="Cheng J.-F."/>
            <person name="Goodwin L."/>
            <person name="Pitluck S."/>
            <person name="Zeytun A."/>
            <person name="Detter J.C."/>
            <person name="Han C."/>
            <person name="Tapia R."/>
            <person name="Land M."/>
            <person name="Hauser L."/>
            <person name="Kyrpides N."/>
            <person name="Ivanova N."/>
            <person name="Mikhailova N."/>
            <person name="Pagani I."/>
            <person name="Ritalahti K.M."/>
            <person name="Loeffler F.E."/>
            <person name="Woyke T."/>
        </authorList>
    </citation>
    <scope>NUCLEOTIDE SEQUENCE [LARGE SCALE GENOMIC DNA]</scope>
    <source>
        <strain evidence="3">ATCC BAA-1886 / DSM 22777 / Buddy</strain>
    </source>
</reference>
<dbReference type="HOGENOM" id="CLU_737512_0_0_12"/>
<sequence>MGNLQADIQQKQKEIEQHFSDVFSLYADLGRSVALVQQISSLRYAVNEYAKFCSELERYESAKHSYEQLLGYISQIEDRSRKIKEIEKDIRLLEKPFASVYAQLGAIAYEAYISQTLREHVRQACFPFFEDHAKKTRKLENRKQVHTGFVGRQIINVQLDLQRKVLPGLLVKAGQHLVAIECERDLPVIHRQSLLDELQHLKERQQELGQELELHHSAMAKLQSQEVQSPKARLEERASEMKSAQKAAEKAASVYGKALYETLPEDVHADQIGQKAILLMDQITLHRKRTKSLQREIKQLENLIQVQELQAQIELENQKIELLRSQIDTCNRQISQIAASIDGKHKRIATLLPPAQLTDG</sequence>
<name>F0RYF1_SPHGB</name>
<dbReference type="AlphaFoldDB" id="F0RYF1"/>
<feature type="coiled-coil region" evidence="1">
    <location>
        <begin position="191"/>
        <end position="251"/>
    </location>
</feature>
<gene>
    <name evidence="2" type="ordered locus">SpiBuddy_0895</name>
</gene>
<keyword evidence="1" id="KW-0175">Coiled coil</keyword>
<evidence type="ECO:0000313" key="3">
    <source>
        <dbReference type="Proteomes" id="UP000008466"/>
    </source>
</evidence>
<dbReference type="OrthoDB" id="369702at2"/>
<evidence type="ECO:0000256" key="1">
    <source>
        <dbReference type="SAM" id="Coils"/>
    </source>
</evidence>
<protein>
    <submittedName>
        <fullName evidence="2">Uncharacterized protein</fullName>
    </submittedName>
</protein>
<accession>F0RYF1</accession>
<dbReference type="RefSeq" id="WP_013606574.1">
    <property type="nucleotide sequence ID" value="NC_015152.1"/>
</dbReference>
<keyword evidence="3" id="KW-1185">Reference proteome</keyword>
<dbReference type="KEGG" id="sbu:SpiBuddy_0895"/>
<dbReference type="STRING" id="158189.SpiBuddy_0895"/>
<evidence type="ECO:0000313" key="2">
    <source>
        <dbReference type="EMBL" id="ADY12722.1"/>
    </source>
</evidence>
<feature type="coiled-coil region" evidence="1">
    <location>
        <begin position="283"/>
        <end position="333"/>
    </location>
</feature>
<organism evidence="2 3">
    <name type="scientific">Sphaerochaeta globosa (strain ATCC BAA-1886 / DSM 22777 / Buddy)</name>
    <name type="common">Spirochaeta sp. (strain Buddy)</name>
    <dbReference type="NCBI Taxonomy" id="158189"/>
    <lineage>
        <taxon>Bacteria</taxon>
        <taxon>Pseudomonadati</taxon>
        <taxon>Spirochaetota</taxon>
        <taxon>Spirochaetia</taxon>
        <taxon>Spirochaetales</taxon>
        <taxon>Sphaerochaetaceae</taxon>
        <taxon>Sphaerochaeta</taxon>
    </lineage>
</organism>
<proteinExistence type="predicted"/>